<dbReference type="Gene3D" id="3.30.450.20">
    <property type="entry name" value="PAS domain"/>
    <property type="match status" value="2"/>
</dbReference>
<dbReference type="InterPro" id="IPR003661">
    <property type="entry name" value="HisK_dim/P_dom"/>
</dbReference>
<dbReference type="PRINTS" id="PR00344">
    <property type="entry name" value="BCTRLSENSOR"/>
</dbReference>
<protein>
    <recommendedName>
        <fullName evidence="3">histidine kinase</fullName>
        <ecNumber evidence="3">2.7.13.3</ecNumber>
    </recommendedName>
</protein>
<dbReference type="PROSITE" id="PS50924">
    <property type="entry name" value="MHYT"/>
    <property type="match status" value="1"/>
</dbReference>
<dbReference type="Pfam" id="PF00989">
    <property type="entry name" value="PAS"/>
    <property type="match status" value="1"/>
</dbReference>
<dbReference type="RefSeq" id="WP_305450656.1">
    <property type="nucleotide sequence ID" value="NZ_JAUYVO010000005.1"/>
</dbReference>
<evidence type="ECO:0000256" key="12">
    <source>
        <dbReference type="PROSITE-ProRule" id="PRU00110"/>
    </source>
</evidence>
<dbReference type="Gene3D" id="3.30.565.10">
    <property type="entry name" value="Histidine kinase-like ATPase, C-terminal domain"/>
    <property type="match status" value="1"/>
</dbReference>
<dbReference type="InterPro" id="IPR011006">
    <property type="entry name" value="CheY-like_superfamily"/>
</dbReference>
<keyword evidence="22" id="KW-1185">Reference proteome</keyword>
<evidence type="ECO:0000256" key="5">
    <source>
        <dbReference type="ARBA" id="ARBA00022553"/>
    </source>
</evidence>
<dbReference type="PANTHER" id="PTHR45339">
    <property type="entry name" value="HYBRID SIGNAL TRANSDUCTION HISTIDINE KINASE J"/>
    <property type="match status" value="1"/>
</dbReference>
<evidence type="ECO:0000256" key="7">
    <source>
        <dbReference type="ARBA" id="ARBA00022741"/>
    </source>
</evidence>
<evidence type="ECO:0000259" key="15">
    <source>
        <dbReference type="PROSITE" id="PS50109"/>
    </source>
</evidence>
<dbReference type="CDD" id="cd00082">
    <property type="entry name" value="HisKA"/>
    <property type="match status" value="1"/>
</dbReference>
<dbReference type="InterPro" id="IPR000014">
    <property type="entry name" value="PAS"/>
</dbReference>
<name>A0ABT9EUL8_9GAMM</name>
<evidence type="ECO:0000256" key="8">
    <source>
        <dbReference type="ARBA" id="ARBA00022840"/>
    </source>
</evidence>
<dbReference type="Gene3D" id="1.20.120.160">
    <property type="entry name" value="HPT domain"/>
    <property type="match status" value="1"/>
</dbReference>
<sequence>MITELLSHFFTTDYNPTEVITWSYDYWLVALSVFIAAFTSTVSLHLVGISIHNNSQIYRAIAIFTSGLAMGCGIWAMHFIGMLAFHVPTTIYYDPTITAYSILPGIVACCAALYITTRKSISTNMLIAGGIIVGSGIGIMHYTGMQAIQMGPLMRYDPVWFCLSVLVAVLLAIAALITQFKLRKLIKHHSFRVVVSGCIMGAAISCMHYFGMNSAIFIVDDSHLLDEKEQGTQNFIGLATAIVTIAVMMFVAAANWLIRYRQLLSEIGENETRLKAILETAVDGIITISDHGIVQGYNPAAERILGWSADEVIGNNIKMLMPEPDQSRHDDYLSNYKKTHYASIIGSGRELLALHKNGTHVPIRLGVGEVKLNDSTTLYVGFLTDISHRHKIEKELRQNEKQLSSLMNNMPGVAFRCRLDKDWSMLYINDAVEALTGWTANAFLNRTIHLGDLIHPEDAPIAEALLSNPERNKTYTIEYRLQHRKGHTVWILDRGTFHISNDDNEPDWIDGLLFDISERRQMEEILREAKVKAEAEAAAEAKASFMANMSHEIRTPMNAIIGFSDILSHTSLDNDQSKYLKSISNSAKSLLHLLNDILDSAKLEKGKLDLEEMDFSLYELIDTVISTLWIQARTKNLSLNLQIEKDVGIYYYGAPDRIRQVLMNLLGNALKFTEKGEINLHVYLEHSSVHFDIIDTGIGISQDRLDAIFAPFTQADASMSRRYGGTGLGTTISKQLVELMGGQIYATSTEGEGSTFGFSLPLKPGRALIQNSSYCAFSLPPLNILAADDIEQNLELLTLLLSRQGHEVTTVSDGLEAVAAYKKDNFDLILMDVQMPNMDGLTAAQTIRLYEQTNNLAATPIIALTASVLNEDKVAANNAGMTGFATKPVDVDLLNAEIAKVMGINLEIAESIATQEQESVAIRHDKGLALWGDIELYAQELERFAKDASSHQQKAKQLIESGLFSALKQHAHALKGVSGNLALPLISQAFSDLESAARKEDTTAASACLLKLEDVYAQFLTEVLILTKQATHQDQLAGTSTDLAKLPNYLSLLKQHAQSAEINDALLTDFIKDTPADFLADAKRISNAFSDFEFDEAKDLLEQFEKQLQAHQEDS</sequence>
<keyword evidence="9 14" id="KW-1133">Transmembrane helix</keyword>
<keyword evidence="6 14" id="KW-0812">Transmembrane</keyword>
<dbReference type="InterPro" id="IPR001610">
    <property type="entry name" value="PAC"/>
</dbReference>
<feature type="transmembrane region" description="Helical" evidence="14">
    <location>
        <begin position="123"/>
        <end position="143"/>
    </location>
</feature>
<feature type="domain" description="Response regulatory" evidence="16">
    <location>
        <begin position="783"/>
        <end position="902"/>
    </location>
</feature>
<dbReference type="PROSITE" id="PS50112">
    <property type="entry name" value="PAS"/>
    <property type="match status" value="2"/>
</dbReference>
<dbReference type="InterPro" id="IPR003594">
    <property type="entry name" value="HATPase_dom"/>
</dbReference>
<dbReference type="Pfam" id="PF00512">
    <property type="entry name" value="HisKA"/>
    <property type="match status" value="1"/>
</dbReference>
<accession>A0ABT9EUL8</accession>
<dbReference type="SMART" id="SM00091">
    <property type="entry name" value="PAS"/>
    <property type="match status" value="2"/>
</dbReference>
<dbReference type="InterPro" id="IPR005467">
    <property type="entry name" value="His_kinase_dom"/>
</dbReference>
<evidence type="ECO:0000259" key="19">
    <source>
        <dbReference type="PROSITE" id="PS50894"/>
    </source>
</evidence>
<evidence type="ECO:0000259" key="20">
    <source>
        <dbReference type="PROSITE" id="PS50924"/>
    </source>
</evidence>
<feature type="domain" description="PAS" evidence="17">
    <location>
        <begin position="270"/>
        <end position="323"/>
    </location>
</feature>
<evidence type="ECO:0000259" key="16">
    <source>
        <dbReference type="PROSITE" id="PS50110"/>
    </source>
</evidence>
<dbReference type="Pfam" id="PF01627">
    <property type="entry name" value="Hpt"/>
    <property type="match status" value="1"/>
</dbReference>
<comment type="catalytic activity">
    <reaction evidence="1">
        <text>ATP + protein L-histidine = ADP + protein N-phospho-L-histidine.</text>
        <dbReference type="EC" id="2.7.13.3"/>
    </reaction>
</comment>
<keyword evidence="5 13" id="KW-0597">Phosphoprotein</keyword>
<dbReference type="InterPro" id="IPR036097">
    <property type="entry name" value="HisK_dim/P_sf"/>
</dbReference>
<dbReference type="InterPro" id="IPR001789">
    <property type="entry name" value="Sig_transdc_resp-reg_receiver"/>
</dbReference>
<dbReference type="SMART" id="SM00448">
    <property type="entry name" value="REC"/>
    <property type="match status" value="1"/>
</dbReference>
<evidence type="ECO:0000256" key="6">
    <source>
        <dbReference type="ARBA" id="ARBA00022692"/>
    </source>
</evidence>
<dbReference type="InterPro" id="IPR013767">
    <property type="entry name" value="PAS_fold"/>
</dbReference>
<evidence type="ECO:0000313" key="22">
    <source>
        <dbReference type="Proteomes" id="UP001177341"/>
    </source>
</evidence>
<organism evidence="21 22">
    <name type="scientific">Neptunomonas phycophila</name>
    <dbReference type="NCBI Taxonomy" id="1572645"/>
    <lineage>
        <taxon>Bacteria</taxon>
        <taxon>Pseudomonadati</taxon>
        <taxon>Pseudomonadota</taxon>
        <taxon>Gammaproteobacteria</taxon>
        <taxon>Oceanospirillales</taxon>
        <taxon>Oceanospirillaceae</taxon>
        <taxon>Neptunomonas</taxon>
    </lineage>
</organism>
<dbReference type="InterPro" id="IPR036890">
    <property type="entry name" value="HATPase_C_sf"/>
</dbReference>
<feature type="domain" description="HPt" evidence="19">
    <location>
        <begin position="933"/>
        <end position="1033"/>
    </location>
</feature>
<dbReference type="Pfam" id="PF03707">
    <property type="entry name" value="MHYT"/>
    <property type="match status" value="2"/>
</dbReference>
<feature type="domain" description="PAS" evidence="17">
    <location>
        <begin position="399"/>
        <end position="473"/>
    </location>
</feature>
<dbReference type="InterPro" id="IPR013655">
    <property type="entry name" value="PAS_fold_3"/>
</dbReference>
<feature type="transmembrane region" description="Helical" evidence="14">
    <location>
        <begin position="26"/>
        <end position="49"/>
    </location>
</feature>
<evidence type="ECO:0000256" key="10">
    <source>
        <dbReference type="ARBA" id="ARBA00023012"/>
    </source>
</evidence>
<dbReference type="EMBL" id="JAUYVO010000005">
    <property type="protein sequence ID" value="MDP2522754.1"/>
    <property type="molecule type" value="Genomic_DNA"/>
</dbReference>
<keyword evidence="7" id="KW-0547">Nucleotide-binding</keyword>
<comment type="caution">
    <text evidence="21">The sequence shown here is derived from an EMBL/GenBank/DDBJ whole genome shotgun (WGS) entry which is preliminary data.</text>
</comment>
<dbReference type="NCBIfam" id="TIGR00229">
    <property type="entry name" value="sensory_box"/>
    <property type="match status" value="2"/>
</dbReference>
<dbReference type="InterPro" id="IPR035965">
    <property type="entry name" value="PAS-like_dom_sf"/>
</dbReference>
<feature type="transmembrane region" description="Helical" evidence="14">
    <location>
        <begin position="97"/>
        <end position="116"/>
    </location>
</feature>
<dbReference type="Proteomes" id="UP001177341">
    <property type="component" value="Unassembled WGS sequence"/>
</dbReference>
<evidence type="ECO:0000259" key="17">
    <source>
        <dbReference type="PROSITE" id="PS50112"/>
    </source>
</evidence>
<dbReference type="CDD" id="cd16922">
    <property type="entry name" value="HATPase_EvgS-ArcB-TorS-like"/>
    <property type="match status" value="1"/>
</dbReference>
<dbReference type="Gene3D" id="3.40.50.2300">
    <property type="match status" value="1"/>
</dbReference>
<dbReference type="SMART" id="SM00388">
    <property type="entry name" value="HisKA"/>
    <property type="match status" value="1"/>
</dbReference>
<dbReference type="SUPFAM" id="SSF55785">
    <property type="entry name" value="PYP-like sensor domain (PAS domain)"/>
    <property type="match status" value="2"/>
</dbReference>
<evidence type="ECO:0000256" key="9">
    <source>
        <dbReference type="ARBA" id="ARBA00022989"/>
    </source>
</evidence>
<reference evidence="21" key="1">
    <citation type="submission" date="2023-07" db="EMBL/GenBank/DDBJ databases">
        <title>Genome content predicts the carbon catabolic preferences of heterotrophic bacteria.</title>
        <authorList>
            <person name="Gralka M."/>
        </authorList>
    </citation>
    <scope>NUCLEOTIDE SEQUENCE</scope>
    <source>
        <strain evidence="21">5G01</strain>
    </source>
</reference>
<dbReference type="EC" id="2.7.13.3" evidence="3"/>
<evidence type="ECO:0000256" key="2">
    <source>
        <dbReference type="ARBA" id="ARBA00004651"/>
    </source>
</evidence>
<feature type="domain" description="PAC" evidence="18">
    <location>
        <begin position="475"/>
        <end position="528"/>
    </location>
</feature>
<keyword evidence="4" id="KW-1003">Cell membrane</keyword>
<evidence type="ECO:0000256" key="14">
    <source>
        <dbReference type="PROSITE-ProRule" id="PRU00244"/>
    </source>
</evidence>
<feature type="modified residue" description="4-aspartylphosphate" evidence="13">
    <location>
        <position position="832"/>
    </location>
</feature>
<dbReference type="SUPFAM" id="SSF47226">
    <property type="entry name" value="Histidine-containing phosphotransfer domain, HPT domain"/>
    <property type="match status" value="1"/>
</dbReference>
<feature type="transmembrane region" description="Helical" evidence="14">
    <location>
        <begin position="61"/>
        <end position="85"/>
    </location>
</feature>
<evidence type="ECO:0000256" key="3">
    <source>
        <dbReference type="ARBA" id="ARBA00012438"/>
    </source>
</evidence>
<dbReference type="InterPro" id="IPR005330">
    <property type="entry name" value="MHYT_dom"/>
</dbReference>
<proteinExistence type="predicted"/>
<feature type="domain" description="Histidine kinase" evidence="15">
    <location>
        <begin position="548"/>
        <end position="764"/>
    </location>
</feature>
<dbReference type="PROSITE" id="PS50109">
    <property type="entry name" value="HIS_KIN"/>
    <property type="match status" value="1"/>
</dbReference>
<dbReference type="CDD" id="cd00130">
    <property type="entry name" value="PAS"/>
    <property type="match status" value="2"/>
</dbReference>
<dbReference type="InterPro" id="IPR004358">
    <property type="entry name" value="Sig_transdc_His_kin-like_C"/>
</dbReference>
<dbReference type="PROSITE" id="PS50113">
    <property type="entry name" value="PAC"/>
    <property type="match status" value="1"/>
</dbReference>
<dbReference type="PROSITE" id="PS50110">
    <property type="entry name" value="RESPONSE_REGULATORY"/>
    <property type="match status" value="1"/>
</dbReference>
<dbReference type="CDD" id="cd17546">
    <property type="entry name" value="REC_hyHK_CKI1_RcsC-like"/>
    <property type="match status" value="1"/>
</dbReference>
<evidence type="ECO:0000259" key="18">
    <source>
        <dbReference type="PROSITE" id="PS50113"/>
    </source>
</evidence>
<dbReference type="SUPFAM" id="SSF55874">
    <property type="entry name" value="ATPase domain of HSP90 chaperone/DNA topoisomerase II/histidine kinase"/>
    <property type="match status" value="1"/>
</dbReference>
<dbReference type="SMART" id="SM00086">
    <property type="entry name" value="PAC"/>
    <property type="match status" value="2"/>
</dbReference>
<evidence type="ECO:0000256" key="11">
    <source>
        <dbReference type="ARBA" id="ARBA00023136"/>
    </source>
</evidence>
<keyword evidence="8" id="KW-0067">ATP-binding</keyword>
<keyword evidence="11 14" id="KW-0472">Membrane</keyword>
<feature type="modified residue" description="Phosphohistidine" evidence="12">
    <location>
        <position position="972"/>
    </location>
</feature>
<evidence type="ECO:0000256" key="1">
    <source>
        <dbReference type="ARBA" id="ARBA00000085"/>
    </source>
</evidence>
<comment type="subcellular location">
    <subcellularLocation>
        <location evidence="2">Cell membrane</location>
        <topology evidence="2">Multi-pass membrane protein</topology>
    </subcellularLocation>
</comment>
<dbReference type="SMART" id="SM00387">
    <property type="entry name" value="HATPase_c"/>
    <property type="match status" value="1"/>
</dbReference>
<evidence type="ECO:0000256" key="13">
    <source>
        <dbReference type="PROSITE-ProRule" id="PRU00169"/>
    </source>
</evidence>
<feature type="domain" description="MHYT" evidence="20">
    <location>
        <begin position="24"/>
        <end position="218"/>
    </location>
</feature>
<gene>
    <name evidence="21" type="ORF">Q8W30_09265</name>
</gene>
<dbReference type="PANTHER" id="PTHR45339:SF1">
    <property type="entry name" value="HYBRID SIGNAL TRANSDUCTION HISTIDINE KINASE J"/>
    <property type="match status" value="1"/>
</dbReference>
<dbReference type="InterPro" id="IPR036641">
    <property type="entry name" value="HPT_dom_sf"/>
</dbReference>
<dbReference type="SUPFAM" id="SSF47384">
    <property type="entry name" value="Homodimeric domain of signal transducing histidine kinase"/>
    <property type="match status" value="1"/>
</dbReference>
<dbReference type="Gene3D" id="1.10.287.130">
    <property type="match status" value="1"/>
</dbReference>
<dbReference type="PROSITE" id="PS50894">
    <property type="entry name" value="HPT"/>
    <property type="match status" value="1"/>
</dbReference>
<dbReference type="InterPro" id="IPR000700">
    <property type="entry name" value="PAS-assoc_C"/>
</dbReference>
<evidence type="ECO:0000313" key="21">
    <source>
        <dbReference type="EMBL" id="MDP2522754.1"/>
    </source>
</evidence>
<feature type="transmembrane region" description="Helical" evidence="14">
    <location>
        <begin position="158"/>
        <end position="178"/>
    </location>
</feature>
<dbReference type="Pfam" id="PF08447">
    <property type="entry name" value="PAS_3"/>
    <property type="match status" value="1"/>
</dbReference>
<feature type="transmembrane region" description="Helical" evidence="14">
    <location>
        <begin position="235"/>
        <end position="258"/>
    </location>
</feature>
<dbReference type="SUPFAM" id="SSF52172">
    <property type="entry name" value="CheY-like"/>
    <property type="match status" value="1"/>
</dbReference>
<dbReference type="Pfam" id="PF00072">
    <property type="entry name" value="Response_reg"/>
    <property type="match status" value="1"/>
</dbReference>
<dbReference type="InterPro" id="IPR008207">
    <property type="entry name" value="Sig_transdc_His_kin_Hpt_dom"/>
</dbReference>
<dbReference type="Pfam" id="PF02518">
    <property type="entry name" value="HATPase_c"/>
    <property type="match status" value="1"/>
</dbReference>
<keyword evidence="10" id="KW-0902">Two-component regulatory system</keyword>
<evidence type="ECO:0000256" key="4">
    <source>
        <dbReference type="ARBA" id="ARBA00022475"/>
    </source>
</evidence>